<dbReference type="InterPro" id="IPR009038">
    <property type="entry name" value="GOLD_dom"/>
</dbReference>
<dbReference type="PROSITE" id="PS50866">
    <property type="entry name" value="GOLD"/>
    <property type="match status" value="1"/>
</dbReference>
<dbReference type="Proteomes" id="UP000659654">
    <property type="component" value="Unassembled WGS sequence"/>
</dbReference>
<keyword evidence="3 8" id="KW-0812">Transmembrane</keyword>
<evidence type="ECO:0000256" key="7">
    <source>
        <dbReference type="ARBA" id="ARBA00037847"/>
    </source>
</evidence>
<dbReference type="AlphaFoldDB" id="A0A7I8XL29"/>
<dbReference type="EMBL" id="CAJFDI010000004">
    <property type="protein sequence ID" value="CAD5227697.1"/>
    <property type="molecule type" value="Genomic_DNA"/>
</dbReference>
<protein>
    <submittedName>
        <fullName evidence="12">(pine wood nematode) hypothetical protein</fullName>
    </submittedName>
</protein>
<dbReference type="EMBL" id="CAJFCV020000004">
    <property type="protein sequence ID" value="CAG9118096.1"/>
    <property type="molecule type" value="Genomic_DNA"/>
</dbReference>
<dbReference type="OrthoDB" id="5976732at2759"/>
<dbReference type="Proteomes" id="UP000582659">
    <property type="component" value="Unassembled WGS sequence"/>
</dbReference>
<feature type="transmembrane region" description="Helical" evidence="9">
    <location>
        <begin position="200"/>
        <end position="220"/>
    </location>
</feature>
<keyword evidence="6 9" id="KW-0472">Membrane</keyword>
<comment type="caution">
    <text evidence="12">The sequence shown here is derived from an EMBL/GenBank/DDBJ whole genome shotgun (WGS) entry which is preliminary data.</text>
</comment>
<dbReference type="SUPFAM" id="SSF101576">
    <property type="entry name" value="Supernatant protein factor (SPF), C-terminal domain"/>
    <property type="match status" value="1"/>
</dbReference>
<evidence type="ECO:0000256" key="4">
    <source>
        <dbReference type="ARBA" id="ARBA00022729"/>
    </source>
</evidence>
<evidence type="ECO:0000256" key="2">
    <source>
        <dbReference type="ARBA" id="ARBA00007104"/>
    </source>
</evidence>
<reference evidence="12" key="1">
    <citation type="submission" date="2020-09" db="EMBL/GenBank/DDBJ databases">
        <authorList>
            <person name="Kikuchi T."/>
        </authorList>
    </citation>
    <scope>NUCLEOTIDE SEQUENCE</scope>
    <source>
        <strain evidence="12">Ka4C1</strain>
    </source>
</reference>
<dbReference type="Pfam" id="PF01105">
    <property type="entry name" value="EMP24_GP25L"/>
    <property type="match status" value="1"/>
</dbReference>
<gene>
    <name evidence="12" type="ORF">BXYJ_LOCUS10079</name>
</gene>
<organism evidence="12 13">
    <name type="scientific">Bursaphelenchus xylophilus</name>
    <name type="common">Pinewood nematode worm</name>
    <name type="synonym">Aphelenchoides xylophilus</name>
    <dbReference type="NCBI Taxonomy" id="6326"/>
    <lineage>
        <taxon>Eukaryota</taxon>
        <taxon>Metazoa</taxon>
        <taxon>Ecdysozoa</taxon>
        <taxon>Nematoda</taxon>
        <taxon>Chromadorea</taxon>
        <taxon>Rhabditida</taxon>
        <taxon>Tylenchina</taxon>
        <taxon>Tylenchomorpha</taxon>
        <taxon>Aphelenchoidea</taxon>
        <taxon>Aphelenchoididae</taxon>
        <taxon>Bursaphelenchus</taxon>
    </lineage>
</organism>
<evidence type="ECO:0000313" key="13">
    <source>
        <dbReference type="Proteomes" id="UP000659654"/>
    </source>
</evidence>
<feature type="signal peptide" evidence="10">
    <location>
        <begin position="1"/>
        <end position="21"/>
    </location>
</feature>
<comment type="similarity">
    <text evidence="2 8">Belongs to the EMP24/GP25L family.</text>
</comment>
<comment type="subcellular location">
    <subcellularLocation>
        <location evidence="7">Endomembrane system</location>
        <topology evidence="7">Single-pass membrane protein</topology>
    </subcellularLocation>
    <subcellularLocation>
        <location evidence="1 8">Membrane</location>
        <topology evidence="1 8">Single-pass type I membrane protein</topology>
    </subcellularLocation>
</comment>
<accession>A0A7I8XL29</accession>
<evidence type="ECO:0000256" key="10">
    <source>
        <dbReference type="SAM" id="SignalP"/>
    </source>
</evidence>
<evidence type="ECO:0000256" key="6">
    <source>
        <dbReference type="ARBA" id="ARBA00023136"/>
    </source>
</evidence>
<dbReference type="SMART" id="SM01190">
    <property type="entry name" value="EMP24_GP25L"/>
    <property type="match status" value="1"/>
</dbReference>
<sequence length="241" mass="27487">MVVLRIFLSLIVLSTVWLVNSSQNVNFDEPKEEIIMVFRIDPGKIDCFHQNLVNPKHVSIETDFQVTDGGDMDVTFMVKNPRGLIIANDVKQMNGQHQVKIDDPKNGHGEYSFCFDNSFSSTSSKTVYFEMFLLDKDGNFLQNFDAFAADSLASSIAGFERITTKVKSNMNEVEKLQTQVRAVESRDRSIMEHNFERVNFWSAIHTGAIAFTFLLQIYTIRSLLTEDSKVGRLLRKGRLND</sequence>
<dbReference type="InterPro" id="IPR036598">
    <property type="entry name" value="GOLD_dom_sf"/>
</dbReference>
<dbReference type="GO" id="GO:0012505">
    <property type="term" value="C:endomembrane system"/>
    <property type="evidence" value="ECO:0007669"/>
    <property type="project" value="UniProtKB-SubCell"/>
</dbReference>
<evidence type="ECO:0000256" key="3">
    <source>
        <dbReference type="ARBA" id="ARBA00022692"/>
    </source>
</evidence>
<feature type="domain" description="GOLD" evidence="11">
    <location>
        <begin position="45"/>
        <end position="133"/>
    </location>
</feature>
<dbReference type="InterPro" id="IPR015720">
    <property type="entry name" value="Emp24-like"/>
</dbReference>
<evidence type="ECO:0000313" key="12">
    <source>
        <dbReference type="EMBL" id="CAD5227697.1"/>
    </source>
</evidence>
<evidence type="ECO:0000256" key="8">
    <source>
        <dbReference type="RuleBase" id="RU003827"/>
    </source>
</evidence>
<evidence type="ECO:0000259" key="11">
    <source>
        <dbReference type="PROSITE" id="PS50866"/>
    </source>
</evidence>
<keyword evidence="13" id="KW-1185">Reference proteome</keyword>
<name>A0A7I8XL29_BURXY</name>
<dbReference type="PANTHER" id="PTHR22811">
    <property type="entry name" value="TRANSMEMBRANE EMP24 DOMAIN-CONTAINING PROTEIN"/>
    <property type="match status" value="1"/>
</dbReference>
<evidence type="ECO:0000256" key="5">
    <source>
        <dbReference type="ARBA" id="ARBA00022989"/>
    </source>
</evidence>
<evidence type="ECO:0000256" key="1">
    <source>
        <dbReference type="ARBA" id="ARBA00004479"/>
    </source>
</evidence>
<dbReference type="GO" id="GO:0016020">
    <property type="term" value="C:membrane"/>
    <property type="evidence" value="ECO:0007669"/>
    <property type="project" value="UniProtKB-SubCell"/>
</dbReference>
<evidence type="ECO:0000256" key="9">
    <source>
        <dbReference type="SAM" id="Phobius"/>
    </source>
</evidence>
<keyword evidence="5 9" id="KW-1133">Transmembrane helix</keyword>
<feature type="chain" id="PRO_5035324041" evidence="10">
    <location>
        <begin position="22"/>
        <end position="241"/>
    </location>
</feature>
<dbReference type="SMR" id="A0A7I8XL29"/>
<keyword evidence="4 10" id="KW-0732">Signal</keyword>
<proteinExistence type="inferred from homology"/>